<feature type="compositionally biased region" description="Polar residues" evidence="1">
    <location>
        <begin position="25"/>
        <end position="42"/>
    </location>
</feature>
<feature type="region of interest" description="Disordered" evidence="1">
    <location>
        <begin position="20"/>
        <end position="42"/>
    </location>
</feature>
<dbReference type="Gramene" id="AET6Gv20927000.10">
    <property type="protein sequence ID" value="AET6Gv20927000.10"/>
    <property type="gene ID" value="AET6Gv20927000"/>
</dbReference>
<reference evidence="2" key="5">
    <citation type="journal article" date="2021" name="G3 (Bethesda)">
        <title>Aegilops tauschii genome assembly Aet v5.0 features greater sequence contiguity and improved annotation.</title>
        <authorList>
            <person name="Wang L."/>
            <person name="Zhu T."/>
            <person name="Rodriguez J.C."/>
            <person name="Deal K.R."/>
            <person name="Dubcovsky J."/>
            <person name="McGuire P.E."/>
            <person name="Lux T."/>
            <person name="Spannagl M."/>
            <person name="Mayer K.F.X."/>
            <person name="Baldrich P."/>
            <person name="Meyers B.C."/>
            <person name="Huo N."/>
            <person name="Gu Y.Q."/>
            <person name="Zhou H."/>
            <person name="Devos K.M."/>
            <person name="Bennetzen J.L."/>
            <person name="Unver T."/>
            <person name="Budak H."/>
            <person name="Gulick P.J."/>
            <person name="Galiba G."/>
            <person name="Kalapos B."/>
            <person name="Nelson D.R."/>
            <person name="Li P."/>
            <person name="You F.M."/>
            <person name="Luo M.C."/>
            <person name="Dvorak J."/>
        </authorList>
    </citation>
    <scope>NUCLEOTIDE SEQUENCE [LARGE SCALE GENOMIC DNA]</scope>
    <source>
        <strain evidence="2">cv. AL8/78</strain>
    </source>
</reference>
<dbReference type="EnsemblPlants" id="AET6Gv20927000.10">
    <property type="protein sequence ID" value="AET6Gv20927000.10"/>
    <property type="gene ID" value="AET6Gv20927000"/>
</dbReference>
<protein>
    <submittedName>
        <fullName evidence="2">Uncharacterized protein</fullName>
    </submittedName>
</protein>
<reference evidence="2" key="4">
    <citation type="submission" date="2019-03" db="UniProtKB">
        <authorList>
            <consortium name="EnsemblPlants"/>
        </authorList>
    </citation>
    <scope>IDENTIFICATION</scope>
</reference>
<feature type="region of interest" description="Disordered" evidence="1">
    <location>
        <begin position="57"/>
        <end position="81"/>
    </location>
</feature>
<reference evidence="3" key="2">
    <citation type="journal article" date="2017" name="Nat. Plants">
        <title>The Aegilops tauschii genome reveals multiple impacts of transposons.</title>
        <authorList>
            <person name="Zhao G."/>
            <person name="Zou C."/>
            <person name="Li K."/>
            <person name="Wang K."/>
            <person name="Li T."/>
            <person name="Gao L."/>
            <person name="Zhang X."/>
            <person name="Wang H."/>
            <person name="Yang Z."/>
            <person name="Liu X."/>
            <person name="Jiang W."/>
            <person name="Mao L."/>
            <person name="Kong X."/>
            <person name="Jiao Y."/>
            <person name="Jia J."/>
        </authorList>
    </citation>
    <scope>NUCLEOTIDE SEQUENCE [LARGE SCALE GENOMIC DNA]</scope>
    <source>
        <strain evidence="3">cv. AL8/78</strain>
    </source>
</reference>
<accession>A0A453PZV4</accession>
<sequence>MDRRRVRRLGAAMHPLLAAAASDGATPSTAAASQTRGGSSASAVRLDVEADIDQGTSYLADEQHTRVASGSSSARLSGVTN</sequence>
<evidence type="ECO:0000313" key="2">
    <source>
        <dbReference type="EnsemblPlants" id="AET6Gv20927000.10"/>
    </source>
</evidence>
<dbReference type="Gramene" id="AET6Gv20927000.15">
    <property type="protein sequence ID" value="AET6Gv20927000.15"/>
    <property type="gene ID" value="AET6Gv20927000"/>
</dbReference>
<keyword evidence="3" id="KW-1185">Reference proteome</keyword>
<name>A0A453PZV4_AEGTS</name>
<dbReference type="Proteomes" id="UP000015105">
    <property type="component" value="Chromosome 6D"/>
</dbReference>
<dbReference type="AlphaFoldDB" id="A0A453PZV4"/>
<dbReference type="Gramene" id="AET6Gv20927000.9">
    <property type="protein sequence ID" value="AET6Gv20927000.9"/>
    <property type="gene ID" value="AET6Gv20927000"/>
</dbReference>
<dbReference type="EnsemblPlants" id="AET6Gv20927000.9">
    <property type="protein sequence ID" value="AET6Gv20927000.9"/>
    <property type="gene ID" value="AET6Gv20927000"/>
</dbReference>
<proteinExistence type="predicted"/>
<feature type="compositionally biased region" description="Polar residues" evidence="1">
    <location>
        <begin position="66"/>
        <end position="81"/>
    </location>
</feature>
<reference evidence="2" key="3">
    <citation type="journal article" date="2017" name="Nature">
        <title>Genome sequence of the progenitor of the wheat D genome Aegilops tauschii.</title>
        <authorList>
            <person name="Luo M.C."/>
            <person name="Gu Y.Q."/>
            <person name="Puiu D."/>
            <person name="Wang H."/>
            <person name="Twardziok S.O."/>
            <person name="Deal K.R."/>
            <person name="Huo N."/>
            <person name="Zhu T."/>
            <person name="Wang L."/>
            <person name="Wang Y."/>
            <person name="McGuire P.E."/>
            <person name="Liu S."/>
            <person name="Long H."/>
            <person name="Ramasamy R.K."/>
            <person name="Rodriguez J.C."/>
            <person name="Van S.L."/>
            <person name="Yuan L."/>
            <person name="Wang Z."/>
            <person name="Xia Z."/>
            <person name="Xiao L."/>
            <person name="Anderson O.D."/>
            <person name="Ouyang S."/>
            <person name="Liang Y."/>
            <person name="Zimin A.V."/>
            <person name="Pertea G."/>
            <person name="Qi P."/>
            <person name="Bennetzen J.L."/>
            <person name="Dai X."/>
            <person name="Dawson M.W."/>
            <person name="Muller H.G."/>
            <person name="Kugler K."/>
            <person name="Rivarola-Duarte L."/>
            <person name="Spannagl M."/>
            <person name="Mayer K.F.X."/>
            <person name="Lu F.H."/>
            <person name="Bevan M.W."/>
            <person name="Leroy P."/>
            <person name="Li P."/>
            <person name="You F.M."/>
            <person name="Sun Q."/>
            <person name="Liu Z."/>
            <person name="Lyons E."/>
            <person name="Wicker T."/>
            <person name="Salzberg S.L."/>
            <person name="Devos K.M."/>
            <person name="Dvorak J."/>
        </authorList>
    </citation>
    <scope>NUCLEOTIDE SEQUENCE [LARGE SCALE GENOMIC DNA]</scope>
    <source>
        <strain evidence="2">cv. AL8/78</strain>
    </source>
</reference>
<dbReference type="EnsemblPlants" id="AET6Gv20927000.15">
    <property type="protein sequence ID" value="AET6Gv20927000.15"/>
    <property type="gene ID" value="AET6Gv20927000"/>
</dbReference>
<evidence type="ECO:0000256" key="1">
    <source>
        <dbReference type="SAM" id="MobiDB-lite"/>
    </source>
</evidence>
<reference evidence="3" key="1">
    <citation type="journal article" date="2014" name="Science">
        <title>Ancient hybridizations among the ancestral genomes of bread wheat.</title>
        <authorList>
            <consortium name="International Wheat Genome Sequencing Consortium,"/>
            <person name="Marcussen T."/>
            <person name="Sandve S.R."/>
            <person name="Heier L."/>
            <person name="Spannagl M."/>
            <person name="Pfeifer M."/>
            <person name="Jakobsen K.S."/>
            <person name="Wulff B.B."/>
            <person name="Steuernagel B."/>
            <person name="Mayer K.F."/>
            <person name="Olsen O.A."/>
        </authorList>
    </citation>
    <scope>NUCLEOTIDE SEQUENCE [LARGE SCALE GENOMIC DNA]</scope>
    <source>
        <strain evidence="3">cv. AL8/78</strain>
    </source>
</reference>
<organism evidence="2 3">
    <name type="scientific">Aegilops tauschii subsp. strangulata</name>
    <name type="common">Goatgrass</name>
    <dbReference type="NCBI Taxonomy" id="200361"/>
    <lineage>
        <taxon>Eukaryota</taxon>
        <taxon>Viridiplantae</taxon>
        <taxon>Streptophyta</taxon>
        <taxon>Embryophyta</taxon>
        <taxon>Tracheophyta</taxon>
        <taxon>Spermatophyta</taxon>
        <taxon>Magnoliopsida</taxon>
        <taxon>Liliopsida</taxon>
        <taxon>Poales</taxon>
        <taxon>Poaceae</taxon>
        <taxon>BOP clade</taxon>
        <taxon>Pooideae</taxon>
        <taxon>Triticodae</taxon>
        <taxon>Triticeae</taxon>
        <taxon>Triticinae</taxon>
        <taxon>Aegilops</taxon>
    </lineage>
</organism>
<evidence type="ECO:0000313" key="3">
    <source>
        <dbReference type="Proteomes" id="UP000015105"/>
    </source>
</evidence>